<dbReference type="Proteomes" id="UP001152888">
    <property type="component" value="Unassembled WGS sequence"/>
</dbReference>
<proteinExistence type="predicted"/>
<keyword evidence="2" id="KW-1185">Reference proteome</keyword>
<reference evidence="1" key="1">
    <citation type="submission" date="2022-03" db="EMBL/GenBank/DDBJ databases">
        <authorList>
            <person name="Sayadi A."/>
        </authorList>
    </citation>
    <scope>NUCLEOTIDE SEQUENCE</scope>
</reference>
<dbReference type="EMBL" id="CAKOFQ010007203">
    <property type="protein sequence ID" value="CAH1994580.1"/>
    <property type="molecule type" value="Genomic_DNA"/>
</dbReference>
<gene>
    <name evidence="1" type="ORF">ACAOBT_LOCUS22196</name>
</gene>
<comment type="caution">
    <text evidence="1">The sequence shown here is derived from an EMBL/GenBank/DDBJ whole genome shotgun (WGS) entry which is preliminary data.</text>
</comment>
<sequence>MTPTLHKILVHGSTVIKHAILPIGQLSEEAAEARNKHYRSYRTDFGREFSRTQCNQDVLNRLLLTSDPFLSCVRKRKQVKRQRFSTETLALLEAEDLNVTSDEEVQTDPE</sequence>
<evidence type="ECO:0000313" key="1">
    <source>
        <dbReference type="EMBL" id="CAH1994580.1"/>
    </source>
</evidence>
<name>A0A9P0PRB8_ACAOB</name>
<evidence type="ECO:0000313" key="2">
    <source>
        <dbReference type="Proteomes" id="UP001152888"/>
    </source>
</evidence>
<organism evidence="1 2">
    <name type="scientific">Acanthoscelides obtectus</name>
    <name type="common">Bean weevil</name>
    <name type="synonym">Bruchus obtectus</name>
    <dbReference type="NCBI Taxonomy" id="200917"/>
    <lineage>
        <taxon>Eukaryota</taxon>
        <taxon>Metazoa</taxon>
        <taxon>Ecdysozoa</taxon>
        <taxon>Arthropoda</taxon>
        <taxon>Hexapoda</taxon>
        <taxon>Insecta</taxon>
        <taxon>Pterygota</taxon>
        <taxon>Neoptera</taxon>
        <taxon>Endopterygota</taxon>
        <taxon>Coleoptera</taxon>
        <taxon>Polyphaga</taxon>
        <taxon>Cucujiformia</taxon>
        <taxon>Chrysomeloidea</taxon>
        <taxon>Chrysomelidae</taxon>
        <taxon>Bruchinae</taxon>
        <taxon>Bruchini</taxon>
        <taxon>Acanthoscelides</taxon>
    </lineage>
</organism>
<dbReference type="AlphaFoldDB" id="A0A9P0PRB8"/>
<accession>A0A9P0PRB8</accession>
<dbReference type="OrthoDB" id="6750366at2759"/>
<protein>
    <submittedName>
        <fullName evidence="1">Uncharacterized protein</fullName>
    </submittedName>
</protein>